<feature type="domain" description="Probable sensor" evidence="1">
    <location>
        <begin position="30"/>
        <end position="128"/>
    </location>
</feature>
<dbReference type="Proteomes" id="UP000256345">
    <property type="component" value="Unassembled WGS sequence"/>
</dbReference>
<evidence type="ECO:0000313" key="3">
    <source>
        <dbReference type="Proteomes" id="UP000256345"/>
    </source>
</evidence>
<protein>
    <recommendedName>
        <fullName evidence="1">Probable sensor domain-containing protein</fullName>
    </recommendedName>
</protein>
<name>A0ABX9JZT7_9BACT</name>
<dbReference type="Pfam" id="PF21751">
    <property type="entry name" value="DACNV"/>
    <property type="match status" value="1"/>
</dbReference>
<organism evidence="2 3">
    <name type="scientific">Archangium gephyra</name>
    <dbReference type="NCBI Taxonomy" id="48"/>
    <lineage>
        <taxon>Bacteria</taxon>
        <taxon>Pseudomonadati</taxon>
        <taxon>Myxococcota</taxon>
        <taxon>Myxococcia</taxon>
        <taxon>Myxococcales</taxon>
        <taxon>Cystobacterineae</taxon>
        <taxon>Archangiaceae</taxon>
        <taxon>Archangium</taxon>
    </lineage>
</organism>
<proteinExistence type="predicted"/>
<dbReference type="EMBL" id="QUMU01000006">
    <property type="protein sequence ID" value="REG30634.1"/>
    <property type="molecule type" value="Genomic_DNA"/>
</dbReference>
<keyword evidence="3" id="KW-1185">Reference proteome</keyword>
<dbReference type="InterPro" id="IPR048551">
    <property type="entry name" value="DACNV"/>
</dbReference>
<reference evidence="2 3" key="1">
    <citation type="submission" date="2018-08" db="EMBL/GenBank/DDBJ databases">
        <title>Genomic Encyclopedia of Archaeal and Bacterial Type Strains, Phase II (KMG-II): from individual species to whole genera.</title>
        <authorList>
            <person name="Goeker M."/>
        </authorList>
    </citation>
    <scope>NUCLEOTIDE SEQUENCE [LARGE SCALE GENOMIC DNA]</scope>
    <source>
        <strain evidence="2 3">DSM 2261</strain>
    </source>
</reference>
<accession>A0ABX9JZT7</accession>
<gene>
    <name evidence="2" type="ORF">ATI61_106103</name>
</gene>
<comment type="caution">
    <text evidence="2">The sequence shown here is derived from an EMBL/GenBank/DDBJ whole genome shotgun (WGS) entry which is preliminary data.</text>
</comment>
<evidence type="ECO:0000313" key="2">
    <source>
        <dbReference type="EMBL" id="REG30634.1"/>
    </source>
</evidence>
<dbReference type="RefSeq" id="WP_047853999.1">
    <property type="nucleotide sequence ID" value="NZ_CP011509.1"/>
</dbReference>
<evidence type="ECO:0000259" key="1">
    <source>
        <dbReference type="Pfam" id="PF21751"/>
    </source>
</evidence>
<sequence length="405" mass="44253">MAFLLYPRDHLQEALKRRAPEWLGNPRLVQVVGELLDLLFFASLSTEEGSATRVQVVVSPGKPLQDVMDSSEDLGSNVPPRRAWSVLPLKPQRLDLEALVKLSVVTEPGRTAVVLEHEESSGWQAVGIARLDTSTNGGNVLFLSTTAPGALSLVYAGTEIMRYERGQLAKPAPDIFISDGVVRSTIRQSLGGLLSGETNPILMPSRIGEHVFEKLVRGMRATGRGGLILVQPTPSLDSQQDIPKLVLTEPDILAAKSRNLFEASERGLGVAFRDDELGHNDEWDEAMSLREWAQSEVDSLSDDIARLTAMDGALLLGPNLRVFGAGYKVRSSDTLPLHEAFDATGQSVSPDEYPLEIHGTRHRAAASFVASTGGFAFVASEDRPIKCLVKEQGRILFWRVRFPEI</sequence>